<sequence length="81" mass="8697">MVDMFIRCKIANCGATAIEYAILAAVISIAVIAAAQSMGVAISNNFNTIAKVVNTANSQNYQSFDSPKKLNTQDQLFKVKP</sequence>
<proteinExistence type="predicted"/>
<dbReference type="PATRIC" id="fig|1215343.11.peg.1329"/>
<evidence type="ECO:0008006" key="4">
    <source>
        <dbReference type="Google" id="ProtNLM"/>
    </source>
</evidence>
<organism evidence="2 3">
    <name type="scientific">Liberibacter crescens (strain BT-1)</name>
    <dbReference type="NCBI Taxonomy" id="1215343"/>
    <lineage>
        <taxon>Bacteria</taxon>
        <taxon>Pseudomonadati</taxon>
        <taxon>Pseudomonadota</taxon>
        <taxon>Alphaproteobacteria</taxon>
        <taxon>Hyphomicrobiales</taxon>
        <taxon>Rhizobiaceae</taxon>
        <taxon>Liberibacter</taxon>
    </lineage>
</organism>
<keyword evidence="1" id="KW-0812">Transmembrane</keyword>
<accession>L0EWP2</accession>
<reference evidence="2 3" key="1">
    <citation type="journal article" date="2012" name="Stand. Genomic Sci.">
        <title>Complete genome sequence of Liberibacter crescens BT-1.</title>
        <authorList>
            <person name="Leonard M.T."/>
            <person name="Fagen J.R."/>
            <person name="Davis-Richardson A.G."/>
            <person name="Davis M.J."/>
            <person name="Triplett E.W."/>
        </authorList>
    </citation>
    <scope>NUCLEOTIDE SEQUENCE [LARGE SCALE GENOMIC DNA]</scope>
    <source>
        <strain evidence="2 3">BT-1</strain>
    </source>
</reference>
<keyword evidence="1" id="KW-0472">Membrane</keyword>
<evidence type="ECO:0000313" key="3">
    <source>
        <dbReference type="Proteomes" id="UP000010799"/>
    </source>
</evidence>
<feature type="transmembrane region" description="Helical" evidence="1">
    <location>
        <begin position="20"/>
        <end position="42"/>
    </location>
</feature>
<dbReference type="STRING" id="1215343.B488_12880"/>
<name>L0EWP2_LIBCB</name>
<dbReference type="KEGG" id="lcc:B488_12880"/>
<dbReference type="Proteomes" id="UP000010799">
    <property type="component" value="Chromosome"/>
</dbReference>
<evidence type="ECO:0000256" key="1">
    <source>
        <dbReference type="SAM" id="Phobius"/>
    </source>
</evidence>
<dbReference type="InterPro" id="IPR007047">
    <property type="entry name" value="Flp_Fap"/>
</dbReference>
<dbReference type="AlphaFoldDB" id="L0EWP2"/>
<gene>
    <name evidence="2" type="ordered locus">B488_12880</name>
</gene>
<dbReference type="HOGENOM" id="CLU_2569675_0_0_5"/>
<dbReference type="Pfam" id="PF04964">
    <property type="entry name" value="Flp_Fap"/>
    <property type="match status" value="1"/>
</dbReference>
<evidence type="ECO:0000313" key="2">
    <source>
        <dbReference type="EMBL" id="AGA65280.1"/>
    </source>
</evidence>
<dbReference type="EMBL" id="CP003789">
    <property type="protein sequence ID" value="AGA65280.1"/>
    <property type="molecule type" value="Genomic_DNA"/>
</dbReference>
<protein>
    <recommendedName>
        <fullName evidence="4">Flp pilus assembly protein, pilin Flp</fullName>
    </recommendedName>
</protein>
<keyword evidence="1" id="KW-1133">Transmembrane helix</keyword>
<dbReference type="RefSeq" id="WP_015273705.1">
    <property type="nucleotide sequence ID" value="NC_019907.1"/>
</dbReference>
<keyword evidence="3" id="KW-1185">Reference proteome</keyword>